<organism evidence="2 3">
    <name type="scientific">Pseudobythopirellula maris</name>
    <dbReference type="NCBI Taxonomy" id="2527991"/>
    <lineage>
        <taxon>Bacteria</taxon>
        <taxon>Pseudomonadati</taxon>
        <taxon>Planctomycetota</taxon>
        <taxon>Planctomycetia</taxon>
        <taxon>Pirellulales</taxon>
        <taxon>Lacipirellulaceae</taxon>
        <taxon>Pseudobythopirellula</taxon>
    </lineage>
</organism>
<name>A0A5C5ZST1_9BACT</name>
<feature type="chain" id="PRO_5022681685" description="PEP-CTERM protein-sorting domain-containing protein" evidence="1">
    <location>
        <begin position="29"/>
        <end position="273"/>
    </location>
</feature>
<gene>
    <name evidence="2" type="ORF">Mal64_06950</name>
</gene>
<evidence type="ECO:0000313" key="3">
    <source>
        <dbReference type="Proteomes" id="UP000315440"/>
    </source>
</evidence>
<dbReference type="RefSeq" id="WP_146397076.1">
    <property type="nucleotide sequence ID" value="NZ_SJPQ01000001.1"/>
</dbReference>
<reference evidence="2 3" key="1">
    <citation type="submission" date="2019-02" db="EMBL/GenBank/DDBJ databases">
        <title>Deep-cultivation of Planctomycetes and their phenomic and genomic characterization uncovers novel biology.</title>
        <authorList>
            <person name="Wiegand S."/>
            <person name="Jogler M."/>
            <person name="Boedeker C."/>
            <person name="Pinto D."/>
            <person name="Vollmers J."/>
            <person name="Rivas-Marin E."/>
            <person name="Kohn T."/>
            <person name="Peeters S.H."/>
            <person name="Heuer A."/>
            <person name="Rast P."/>
            <person name="Oberbeckmann S."/>
            <person name="Bunk B."/>
            <person name="Jeske O."/>
            <person name="Meyerdierks A."/>
            <person name="Storesund J.E."/>
            <person name="Kallscheuer N."/>
            <person name="Luecker S."/>
            <person name="Lage O.M."/>
            <person name="Pohl T."/>
            <person name="Merkel B.J."/>
            <person name="Hornburger P."/>
            <person name="Mueller R.-W."/>
            <person name="Bruemmer F."/>
            <person name="Labrenz M."/>
            <person name="Spormann A.M."/>
            <person name="Op Den Camp H."/>
            <person name="Overmann J."/>
            <person name="Amann R."/>
            <person name="Jetten M.S.M."/>
            <person name="Mascher T."/>
            <person name="Medema M.H."/>
            <person name="Devos D.P."/>
            <person name="Kaster A.-K."/>
            <person name="Ovreas L."/>
            <person name="Rohde M."/>
            <person name="Galperin M.Y."/>
            <person name="Jogler C."/>
        </authorList>
    </citation>
    <scope>NUCLEOTIDE SEQUENCE [LARGE SCALE GENOMIC DNA]</scope>
    <source>
        <strain evidence="2 3">Mal64</strain>
    </source>
</reference>
<dbReference type="AlphaFoldDB" id="A0A5C5ZST1"/>
<dbReference type="EMBL" id="SJPQ01000001">
    <property type="protein sequence ID" value="TWT90310.1"/>
    <property type="molecule type" value="Genomic_DNA"/>
</dbReference>
<keyword evidence="3" id="KW-1185">Reference proteome</keyword>
<accession>A0A5C5ZST1</accession>
<keyword evidence="1" id="KW-0732">Signal</keyword>
<dbReference type="OrthoDB" id="272790at2"/>
<feature type="signal peptide" evidence="1">
    <location>
        <begin position="1"/>
        <end position="28"/>
    </location>
</feature>
<sequence precursor="true">MKRILNTHLTAGAAALAALLCLAQAAQAAILDDFNAGELIADFQFDDADGTALDAAANSVDPLALFDNDSDNDNVVTNGLGQLDASGKDNTAFGSNYVDIGAISYGRAIGLFDVSWDFDESVYDGAQDEEFRLTLVQFDPRSTFVTGETFFTRTSATEVTLTGNAVGTGSVDTSDAVFGSTGDMLTLIDVNLDESTLDLWYSIDDGVSFTLLGGGVLDPNRGIESLRVVLNEDFSNDTLLIERVALSFIVPEPTSAAIACMALTALIGRRQRD</sequence>
<evidence type="ECO:0000256" key="1">
    <source>
        <dbReference type="SAM" id="SignalP"/>
    </source>
</evidence>
<protein>
    <recommendedName>
        <fullName evidence="4">PEP-CTERM protein-sorting domain-containing protein</fullName>
    </recommendedName>
</protein>
<proteinExistence type="predicted"/>
<evidence type="ECO:0008006" key="4">
    <source>
        <dbReference type="Google" id="ProtNLM"/>
    </source>
</evidence>
<dbReference type="Proteomes" id="UP000315440">
    <property type="component" value="Unassembled WGS sequence"/>
</dbReference>
<evidence type="ECO:0000313" key="2">
    <source>
        <dbReference type="EMBL" id="TWT90310.1"/>
    </source>
</evidence>
<comment type="caution">
    <text evidence="2">The sequence shown here is derived from an EMBL/GenBank/DDBJ whole genome shotgun (WGS) entry which is preliminary data.</text>
</comment>